<reference evidence="1 2" key="1">
    <citation type="journal article" date="2018" name="PLoS Pathog.">
        <title>Evolution of structural diversity of trichothecenes, a family of toxins produced by plant pathogenic and entomopathogenic fungi.</title>
        <authorList>
            <person name="Proctor R.H."/>
            <person name="McCormick S.P."/>
            <person name="Kim H.S."/>
            <person name="Cardoza R.E."/>
            <person name="Stanley A.M."/>
            <person name="Lindo L."/>
            <person name="Kelly A."/>
            <person name="Brown D.W."/>
            <person name="Lee T."/>
            <person name="Vaughan M.M."/>
            <person name="Alexander N.J."/>
            <person name="Busman M."/>
            <person name="Gutierrez S."/>
        </authorList>
    </citation>
    <scope>NUCLEOTIDE SEQUENCE [LARGE SCALE GENOMIC DNA]</scope>
    <source>
        <strain evidence="1 2">NRRL 13405</strain>
    </source>
</reference>
<proteinExistence type="predicted"/>
<protein>
    <submittedName>
        <fullName evidence="1">Uncharacterized protein</fullName>
    </submittedName>
</protein>
<evidence type="ECO:0000313" key="1">
    <source>
        <dbReference type="EMBL" id="RFN53847.1"/>
    </source>
</evidence>
<organism evidence="1 2">
    <name type="scientific">Fusarium flagelliforme</name>
    <dbReference type="NCBI Taxonomy" id="2675880"/>
    <lineage>
        <taxon>Eukaryota</taxon>
        <taxon>Fungi</taxon>
        <taxon>Dikarya</taxon>
        <taxon>Ascomycota</taxon>
        <taxon>Pezizomycotina</taxon>
        <taxon>Sordariomycetes</taxon>
        <taxon>Hypocreomycetidae</taxon>
        <taxon>Hypocreales</taxon>
        <taxon>Nectriaceae</taxon>
        <taxon>Fusarium</taxon>
        <taxon>Fusarium incarnatum-equiseti species complex</taxon>
    </lineage>
</organism>
<accession>A0A395N1L5</accession>
<gene>
    <name evidence="1" type="ORF">FIE12Z_1881</name>
</gene>
<dbReference type="EMBL" id="PXXK01000036">
    <property type="protein sequence ID" value="RFN53847.1"/>
    <property type="molecule type" value="Genomic_DNA"/>
</dbReference>
<dbReference type="Proteomes" id="UP000265631">
    <property type="component" value="Unassembled WGS sequence"/>
</dbReference>
<name>A0A395N1L5_9HYPO</name>
<dbReference type="AlphaFoldDB" id="A0A395N1L5"/>
<sequence>MAVITMDNDKSPNKVRSDHTRWACNQPVKNPSLLDKARGKKCQRVNNMHVDICSTCCRKRDTGALALNRDLEKLGELVTHTVEGKEVWRYEVEYPGPGKYHYWTLDECARHDNAGP</sequence>
<keyword evidence="2" id="KW-1185">Reference proteome</keyword>
<comment type="caution">
    <text evidence="1">The sequence shown here is derived from an EMBL/GenBank/DDBJ whole genome shotgun (WGS) entry which is preliminary data.</text>
</comment>
<evidence type="ECO:0000313" key="2">
    <source>
        <dbReference type="Proteomes" id="UP000265631"/>
    </source>
</evidence>